<protein>
    <submittedName>
        <fullName evidence="1">Uncharacterized protein</fullName>
    </submittedName>
</protein>
<name>A0ABZ1ZGM6_STRAQ</name>
<proteinExistence type="predicted"/>
<organism evidence="1 2">
    <name type="scientific">Streptomyces anulatus</name>
    <name type="common">Streptomyces chrysomallus</name>
    <dbReference type="NCBI Taxonomy" id="1892"/>
    <lineage>
        <taxon>Bacteria</taxon>
        <taxon>Bacillati</taxon>
        <taxon>Actinomycetota</taxon>
        <taxon>Actinomycetes</taxon>
        <taxon>Kitasatosporales</taxon>
        <taxon>Streptomycetaceae</taxon>
        <taxon>Streptomyces</taxon>
    </lineage>
</organism>
<sequence length="51" mass="5536">MGAFMDLRRGGWTQGIDAELDGADVHDYGPVCTLPVPESLGFTFHGQWVNA</sequence>
<accession>A0ABZ1ZGM6</accession>
<reference evidence="1" key="1">
    <citation type="submission" date="2022-10" db="EMBL/GenBank/DDBJ databases">
        <title>The complete genomes of actinobacterial strains from the NBC collection.</title>
        <authorList>
            <person name="Joergensen T.S."/>
            <person name="Alvarez Arevalo M."/>
            <person name="Sterndorff E.B."/>
            <person name="Faurdal D."/>
            <person name="Vuksanovic O."/>
            <person name="Mourched A.-S."/>
            <person name="Charusanti P."/>
            <person name="Shaw S."/>
            <person name="Blin K."/>
            <person name="Weber T."/>
        </authorList>
    </citation>
    <scope>NUCLEOTIDE SEQUENCE</scope>
    <source>
        <strain evidence="1">NBC_01436</strain>
    </source>
</reference>
<dbReference type="RefSeq" id="WP_329355468.1">
    <property type="nucleotide sequence ID" value="NZ_CP108670.1"/>
</dbReference>
<evidence type="ECO:0000313" key="2">
    <source>
        <dbReference type="Proteomes" id="UP001431926"/>
    </source>
</evidence>
<dbReference type="EMBL" id="CP109491">
    <property type="protein sequence ID" value="WUX36439.1"/>
    <property type="molecule type" value="Genomic_DNA"/>
</dbReference>
<dbReference type="Proteomes" id="UP001431926">
    <property type="component" value="Chromosome"/>
</dbReference>
<keyword evidence="2" id="KW-1185">Reference proteome</keyword>
<evidence type="ECO:0000313" key="1">
    <source>
        <dbReference type="EMBL" id="WUX36439.1"/>
    </source>
</evidence>
<gene>
    <name evidence="1" type="ORF">OG367_09425</name>
</gene>